<proteinExistence type="predicted"/>
<sequence>MANSTYDDGNGKDTGIALTPRLEGEEDRRGRGRAGLATAPTSKCRSGSSDSQGLGGSELDPSLATEPQESLEPCAAVGNAADYQPQWPIQRSISTEGDKDSNLTFFSNTTPILTKTYQL</sequence>
<accession>A0A976NY30</accession>
<keyword evidence="3" id="KW-1185">Reference proteome</keyword>
<evidence type="ECO:0000313" key="2">
    <source>
        <dbReference type="EMBL" id="TDH72203.1"/>
    </source>
</evidence>
<dbReference type="KEGG" id="blac:94344805"/>
<gene>
    <name evidence="2" type="ORF">CCR75_001029</name>
</gene>
<dbReference type="EMBL" id="SHOA02000012">
    <property type="protein sequence ID" value="TDH72203.1"/>
    <property type="molecule type" value="Genomic_DNA"/>
</dbReference>
<comment type="caution">
    <text evidence="2">The sequence shown here is derived from an EMBL/GenBank/DDBJ whole genome shotgun (WGS) entry which is preliminary data.</text>
</comment>
<organism evidence="2 3">
    <name type="scientific">Bremia lactucae</name>
    <name type="common">Lettuce downy mildew</name>
    <dbReference type="NCBI Taxonomy" id="4779"/>
    <lineage>
        <taxon>Eukaryota</taxon>
        <taxon>Sar</taxon>
        <taxon>Stramenopiles</taxon>
        <taxon>Oomycota</taxon>
        <taxon>Peronosporomycetes</taxon>
        <taxon>Peronosporales</taxon>
        <taxon>Peronosporaceae</taxon>
        <taxon>Bremia</taxon>
    </lineage>
</organism>
<reference evidence="2 3" key="1">
    <citation type="journal article" date="2021" name="Genome Biol.">
        <title>AFLAP: assembly-free linkage analysis pipeline using k-mers from genome sequencing data.</title>
        <authorList>
            <person name="Fletcher K."/>
            <person name="Zhang L."/>
            <person name="Gil J."/>
            <person name="Han R."/>
            <person name="Cavanaugh K."/>
            <person name="Michelmore R."/>
        </authorList>
    </citation>
    <scope>NUCLEOTIDE SEQUENCE [LARGE SCALE GENOMIC DNA]</scope>
    <source>
        <strain evidence="2 3">SF5</strain>
    </source>
</reference>
<name>A0A976NY30_BRELC</name>
<dbReference type="RefSeq" id="XP_067821702.1">
    <property type="nucleotide sequence ID" value="XM_067959134.1"/>
</dbReference>
<dbReference type="GeneID" id="94344805"/>
<feature type="region of interest" description="Disordered" evidence="1">
    <location>
        <begin position="1"/>
        <end position="72"/>
    </location>
</feature>
<evidence type="ECO:0000313" key="3">
    <source>
        <dbReference type="Proteomes" id="UP000294530"/>
    </source>
</evidence>
<dbReference type="AlphaFoldDB" id="A0A976NY30"/>
<evidence type="ECO:0000256" key="1">
    <source>
        <dbReference type="SAM" id="MobiDB-lite"/>
    </source>
</evidence>
<dbReference type="Proteomes" id="UP000294530">
    <property type="component" value="Unassembled WGS sequence"/>
</dbReference>
<protein>
    <submittedName>
        <fullName evidence="2">Uncharacterized protein</fullName>
    </submittedName>
</protein>